<reference evidence="7 8" key="1">
    <citation type="submission" date="2017-03" db="EMBL/GenBank/DDBJ databases">
        <title>Genomes of endolithic fungi from Antarctica.</title>
        <authorList>
            <person name="Coleine C."/>
            <person name="Masonjones S."/>
            <person name="Stajich J.E."/>
        </authorList>
    </citation>
    <scope>NUCLEOTIDE SEQUENCE [LARGE SCALE GENOMIC DNA]</scope>
    <source>
        <strain evidence="7 8">CCFEE 5187</strain>
    </source>
</reference>
<dbReference type="SUPFAM" id="SSF50978">
    <property type="entry name" value="WD40 repeat-like"/>
    <property type="match status" value="1"/>
</dbReference>
<feature type="region of interest" description="Disordered" evidence="6">
    <location>
        <begin position="366"/>
        <end position="394"/>
    </location>
</feature>
<evidence type="ECO:0000256" key="5">
    <source>
        <dbReference type="PROSITE-ProRule" id="PRU00221"/>
    </source>
</evidence>
<feature type="region of interest" description="Disordered" evidence="6">
    <location>
        <begin position="190"/>
        <end position="219"/>
    </location>
</feature>
<feature type="region of interest" description="Disordered" evidence="6">
    <location>
        <begin position="1"/>
        <end position="88"/>
    </location>
</feature>
<feature type="compositionally biased region" description="Low complexity" evidence="6">
    <location>
        <begin position="199"/>
        <end position="208"/>
    </location>
</feature>
<proteinExistence type="predicted"/>
<feature type="compositionally biased region" description="Acidic residues" evidence="6">
    <location>
        <begin position="72"/>
        <end position="86"/>
    </location>
</feature>
<dbReference type="PROSITE" id="PS50294">
    <property type="entry name" value="WD_REPEATS_REGION"/>
    <property type="match status" value="2"/>
</dbReference>
<dbReference type="PANTHER" id="PTHR19865:SF0">
    <property type="entry name" value="U3 SMALL NUCLEOLAR RNA-INTERACTING PROTEIN 2"/>
    <property type="match status" value="1"/>
</dbReference>
<dbReference type="Proteomes" id="UP000308768">
    <property type="component" value="Unassembled WGS sequence"/>
</dbReference>
<feature type="region of interest" description="Disordered" evidence="6">
    <location>
        <begin position="617"/>
        <end position="644"/>
    </location>
</feature>
<keyword evidence="2 5" id="KW-0853">WD repeat</keyword>
<evidence type="ECO:0000313" key="8">
    <source>
        <dbReference type="Proteomes" id="UP000308768"/>
    </source>
</evidence>
<dbReference type="Pfam" id="PF00400">
    <property type="entry name" value="WD40"/>
    <property type="match status" value="4"/>
</dbReference>
<dbReference type="Gene3D" id="2.130.10.10">
    <property type="entry name" value="YVTN repeat-like/Quinoprotein amine dehydrogenase"/>
    <property type="match status" value="1"/>
</dbReference>
<organism evidence="7 8">
    <name type="scientific">Cryomyces minteri</name>
    <dbReference type="NCBI Taxonomy" id="331657"/>
    <lineage>
        <taxon>Eukaryota</taxon>
        <taxon>Fungi</taxon>
        <taxon>Dikarya</taxon>
        <taxon>Ascomycota</taxon>
        <taxon>Pezizomycotina</taxon>
        <taxon>Dothideomycetes</taxon>
        <taxon>Dothideomycetes incertae sedis</taxon>
        <taxon>Cryomyces</taxon>
    </lineage>
</organism>
<feature type="compositionally biased region" description="Polar residues" evidence="6">
    <location>
        <begin position="1"/>
        <end position="10"/>
    </location>
</feature>
<gene>
    <name evidence="7" type="ORF">B0A49_08327</name>
</gene>
<feature type="repeat" description="WD" evidence="5">
    <location>
        <begin position="322"/>
        <end position="363"/>
    </location>
</feature>
<protein>
    <submittedName>
        <fullName evidence="7">Uncharacterized protein</fullName>
    </submittedName>
</protein>
<dbReference type="PANTHER" id="PTHR19865">
    <property type="entry name" value="U3 SMALL NUCLEOLAR RNA INTERACTING PROTEIN 2"/>
    <property type="match status" value="1"/>
</dbReference>
<dbReference type="GO" id="GO:0032040">
    <property type="term" value="C:small-subunit processome"/>
    <property type="evidence" value="ECO:0007669"/>
    <property type="project" value="TreeGrafter"/>
</dbReference>
<evidence type="ECO:0000256" key="6">
    <source>
        <dbReference type="SAM" id="MobiDB-lite"/>
    </source>
</evidence>
<dbReference type="STRING" id="331657.A0A4U0WHF0"/>
<accession>A0A4U0WHF0</accession>
<evidence type="ECO:0000256" key="1">
    <source>
        <dbReference type="ARBA" id="ARBA00004123"/>
    </source>
</evidence>
<keyword evidence="8" id="KW-1185">Reference proteome</keyword>
<dbReference type="OrthoDB" id="189968at2759"/>
<dbReference type="PRINTS" id="PR00320">
    <property type="entry name" value="GPROTEINBRPT"/>
</dbReference>
<dbReference type="InterPro" id="IPR020472">
    <property type="entry name" value="WD40_PAC1"/>
</dbReference>
<keyword evidence="4" id="KW-0539">Nucleus</keyword>
<feature type="repeat" description="WD" evidence="5">
    <location>
        <begin position="238"/>
        <end position="269"/>
    </location>
</feature>
<dbReference type="InterPro" id="IPR036322">
    <property type="entry name" value="WD40_repeat_dom_sf"/>
</dbReference>
<dbReference type="AlphaFoldDB" id="A0A4U0WHF0"/>
<evidence type="ECO:0000313" key="7">
    <source>
        <dbReference type="EMBL" id="TKA62380.1"/>
    </source>
</evidence>
<sequence length="644" mass="69566">MSSFFTTPASQRKRKRGDSATTPVPKKRNTTIPNARPRSDGGASTRERARRDDESISGSESEDEGRWRGADDGVEQSSESEYEDETAAERRVRLAESYIENIRREVVDEAGFDAADVDRDNIAARLKEDVAETKGRLYRRLASDLSFNTAAHTQFRADVQSYTGIATCPPYAYTVSKDMTLIKWEIQTPPTASDSDLSPTNGATTTTTVPPPPQQSRRRPKQLIFTKGNKNEAASPAYQHHTSSILCVAASADGRFVATGGQDRKLIIWAGATLSPLKVFSQHRDAVTSLAFRRGTNQLFSASADRTIKIWSLDELAYVDTLFGHQDAVVALAALGLERCVSVGARDRTARLWKVVEESQLVFRGGGSSVTRTNRGDGSSRPSSNNSNNNHNRGHAEGSIDAVVLIDDETFVTGSDNGALSLWSVHKKKPLFSVPATHGCDAPLAPDEASAERSPSPGVVGAPLPRWITALAGVPFSDVVVSGSWDGAVRAWRVSEDRRRLEALGPVGWLPPDDPDTPADPHADTDATLHQPPPASGELASASPHPQQQQQQQQQQQRQQHARVRGVINALSVFERGERGRDGLCIAVAVGKEHRLGRWIKVPRARNRGVVFEVRRRGAASGAGEGGTANGDGDEGAGEELAGA</sequence>
<comment type="caution">
    <text evidence="7">The sequence shown here is derived from an EMBL/GenBank/DDBJ whole genome shotgun (WGS) entry which is preliminary data.</text>
</comment>
<comment type="subcellular location">
    <subcellularLocation>
        <location evidence="1">Nucleus</location>
    </subcellularLocation>
</comment>
<dbReference type="InterPro" id="IPR015943">
    <property type="entry name" value="WD40/YVTN_repeat-like_dom_sf"/>
</dbReference>
<feature type="repeat" description="WD" evidence="5">
    <location>
        <begin position="280"/>
        <end position="321"/>
    </location>
</feature>
<feature type="compositionally biased region" description="Gly residues" evidence="6">
    <location>
        <begin position="621"/>
        <end position="630"/>
    </location>
</feature>
<keyword evidence="3" id="KW-0677">Repeat</keyword>
<dbReference type="PROSITE" id="PS50082">
    <property type="entry name" value="WD_REPEATS_2"/>
    <property type="match status" value="3"/>
</dbReference>
<dbReference type="InterPro" id="IPR001680">
    <property type="entry name" value="WD40_rpt"/>
</dbReference>
<feature type="compositionally biased region" description="Low complexity" evidence="6">
    <location>
        <begin position="547"/>
        <end position="559"/>
    </location>
</feature>
<name>A0A4U0WHF0_9PEZI</name>
<feature type="compositionally biased region" description="Low complexity" evidence="6">
    <location>
        <begin position="376"/>
        <end position="391"/>
    </location>
</feature>
<dbReference type="GO" id="GO:0034511">
    <property type="term" value="F:U3 snoRNA binding"/>
    <property type="evidence" value="ECO:0007669"/>
    <property type="project" value="InterPro"/>
</dbReference>
<dbReference type="SMART" id="SM00320">
    <property type="entry name" value="WD40"/>
    <property type="match status" value="6"/>
</dbReference>
<evidence type="ECO:0000256" key="2">
    <source>
        <dbReference type="ARBA" id="ARBA00022574"/>
    </source>
</evidence>
<evidence type="ECO:0000256" key="4">
    <source>
        <dbReference type="ARBA" id="ARBA00023242"/>
    </source>
</evidence>
<feature type="region of interest" description="Disordered" evidence="6">
    <location>
        <begin position="505"/>
        <end position="563"/>
    </location>
</feature>
<dbReference type="EMBL" id="NAJN01001574">
    <property type="protein sequence ID" value="TKA62380.1"/>
    <property type="molecule type" value="Genomic_DNA"/>
</dbReference>
<evidence type="ECO:0000256" key="3">
    <source>
        <dbReference type="ARBA" id="ARBA00022737"/>
    </source>
</evidence>
<feature type="compositionally biased region" description="Basic and acidic residues" evidence="6">
    <location>
        <begin position="45"/>
        <end position="54"/>
    </location>
</feature>
<dbReference type="InterPro" id="IPR039241">
    <property type="entry name" value="Rrp9-like"/>
</dbReference>